<dbReference type="GO" id="GO:0170022">
    <property type="term" value="F:ionotropic bitter taste receptor activity"/>
    <property type="evidence" value="ECO:0007669"/>
    <property type="project" value="EnsemblMetazoa"/>
</dbReference>
<dbReference type="GO" id="GO:0170023">
    <property type="term" value="F:ionotropic sweet taste receptor activity"/>
    <property type="evidence" value="ECO:0007669"/>
    <property type="project" value="EnsemblMetazoa"/>
</dbReference>
<evidence type="ECO:0000256" key="5">
    <source>
        <dbReference type="ARBA" id="ARBA00023136"/>
    </source>
</evidence>
<comment type="similarity">
    <text evidence="6">Belongs to the insect chemoreceptor superfamily. Gustatory receptor (GR) family.</text>
</comment>
<keyword evidence="6" id="KW-0807">Transducer</keyword>
<protein>
    <recommendedName>
        <fullName evidence="6">Gustatory receptor</fullName>
    </recommendedName>
</protein>
<feature type="transmembrane region" description="Helical" evidence="6">
    <location>
        <begin position="262"/>
        <end position="281"/>
    </location>
</feature>
<dbReference type="GO" id="GO:0005886">
    <property type="term" value="C:plasma membrane"/>
    <property type="evidence" value="ECO:0007669"/>
    <property type="project" value="UniProtKB-SubCell"/>
</dbReference>
<name>B4P934_DROYA</name>
<evidence type="ECO:0000256" key="2">
    <source>
        <dbReference type="ARBA" id="ARBA00022475"/>
    </source>
</evidence>
<evidence type="ECO:0000256" key="3">
    <source>
        <dbReference type="ARBA" id="ARBA00022692"/>
    </source>
</evidence>
<proteinExistence type="inferred from homology"/>
<evidence type="ECO:0000256" key="4">
    <source>
        <dbReference type="ARBA" id="ARBA00022989"/>
    </source>
</evidence>
<dbReference type="PhylomeDB" id="B4P934"/>
<comment type="function">
    <text evidence="6">Gustatory receptor which mediates acceptance or avoidance behavior, depending on its substrates.</text>
</comment>
<keyword evidence="2 6" id="KW-1003">Cell membrane</keyword>
<dbReference type="EMBL" id="CM000158">
    <property type="protein sequence ID" value="EDW92274.1"/>
    <property type="molecule type" value="Genomic_DNA"/>
</dbReference>
<keyword evidence="4 6" id="KW-1133">Transmembrane helix</keyword>
<comment type="caution">
    <text evidence="6">Lacks conserved residue(s) required for the propagation of feature annotation.</text>
</comment>
<evidence type="ECO:0000256" key="6">
    <source>
        <dbReference type="RuleBase" id="RU363108"/>
    </source>
</evidence>
<reference evidence="7 8" key="2">
    <citation type="journal article" date="2007" name="PLoS Biol.">
        <title>Principles of genome evolution in the Drosophila melanogaster species group.</title>
        <authorList>
            <person name="Ranz J.M."/>
            <person name="Maurin D."/>
            <person name="Chan Y.S."/>
            <person name="von Grotthuss M."/>
            <person name="Hillier L.W."/>
            <person name="Roote J."/>
            <person name="Ashburner M."/>
            <person name="Bergman C.M."/>
        </authorList>
    </citation>
    <scope>NUCLEOTIDE SEQUENCE [LARGE SCALE GENOMIC DNA]</scope>
    <source>
        <strain evidence="8">Tai18E2 / Tucson 14021-0261.01</strain>
    </source>
</reference>
<dbReference type="Proteomes" id="UP000002282">
    <property type="component" value="Chromosome 2R"/>
</dbReference>
<evidence type="ECO:0000313" key="7">
    <source>
        <dbReference type="EMBL" id="EDW92274.1"/>
    </source>
</evidence>
<dbReference type="AlphaFoldDB" id="B4P934"/>
<accession>B4P934</accession>
<dbReference type="GO" id="GO:0050916">
    <property type="term" value="P:sensory perception of sweet taste"/>
    <property type="evidence" value="ECO:0007669"/>
    <property type="project" value="EnsemblMetazoa"/>
</dbReference>
<dbReference type="Pfam" id="PF08395">
    <property type="entry name" value="7tm_7"/>
    <property type="match status" value="1"/>
</dbReference>
<dbReference type="GO" id="GO:0007165">
    <property type="term" value="P:signal transduction"/>
    <property type="evidence" value="ECO:0007669"/>
    <property type="project" value="UniProtKB-KW"/>
</dbReference>
<reference evidence="7 8" key="1">
    <citation type="journal article" date="2007" name="Nature">
        <title>Evolution of genes and genomes on the Drosophila phylogeny.</title>
        <authorList>
            <consortium name="Drosophila 12 Genomes Consortium"/>
            <person name="Clark A.G."/>
            <person name="Eisen M.B."/>
            <person name="Smith D.R."/>
            <person name="Bergman C.M."/>
            <person name="Oliver B."/>
            <person name="Markow T.A."/>
            <person name="Kaufman T.C."/>
            <person name="Kellis M."/>
            <person name="Gelbart W."/>
            <person name="Iyer V.N."/>
            <person name="Pollard D.A."/>
            <person name="Sackton T.B."/>
            <person name="Larracuente A.M."/>
            <person name="Singh N.D."/>
            <person name="Abad J.P."/>
            <person name="Abt D.N."/>
            <person name="Adryan B."/>
            <person name="Aguade M."/>
            <person name="Akashi H."/>
            <person name="Anderson W.W."/>
            <person name="Aquadro C.F."/>
            <person name="Ardell D.H."/>
            <person name="Arguello R."/>
            <person name="Artieri C.G."/>
            <person name="Barbash D.A."/>
            <person name="Barker D."/>
            <person name="Barsanti P."/>
            <person name="Batterham P."/>
            <person name="Batzoglou S."/>
            <person name="Begun D."/>
            <person name="Bhutkar A."/>
            <person name="Blanco E."/>
            <person name="Bosak S.A."/>
            <person name="Bradley R.K."/>
            <person name="Brand A.D."/>
            <person name="Brent M.R."/>
            <person name="Brooks A.N."/>
            <person name="Brown R.H."/>
            <person name="Butlin R.K."/>
            <person name="Caggese C."/>
            <person name="Calvi B.R."/>
            <person name="Bernardo de Carvalho A."/>
            <person name="Caspi A."/>
            <person name="Castrezana S."/>
            <person name="Celniker S.E."/>
            <person name="Chang J.L."/>
            <person name="Chapple C."/>
            <person name="Chatterji S."/>
            <person name="Chinwalla A."/>
            <person name="Civetta A."/>
            <person name="Clifton S.W."/>
            <person name="Comeron J.M."/>
            <person name="Costello J.C."/>
            <person name="Coyne J.A."/>
            <person name="Daub J."/>
            <person name="David R.G."/>
            <person name="Delcher A.L."/>
            <person name="Delehaunty K."/>
            <person name="Do C.B."/>
            <person name="Ebling H."/>
            <person name="Edwards K."/>
            <person name="Eickbush T."/>
            <person name="Evans J.D."/>
            <person name="Filipski A."/>
            <person name="Findeiss S."/>
            <person name="Freyhult E."/>
            <person name="Fulton L."/>
            <person name="Fulton R."/>
            <person name="Garcia A.C."/>
            <person name="Gardiner A."/>
            <person name="Garfield D.A."/>
            <person name="Garvin B.E."/>
            <person name="Gibson G."/>
            <person name="Gilbert D."/>
            <person name="Gnerre S."/>
            <person name="Godfrey J."/>
            <person name="Good R."/>
            <person name="Gotea V."/>
            <person name="Gravely B."/>
            <person name="Greenberg A.J."/>
            <person name="Griffiths-Jones S."/>
            <person name="Gross S."/>
            <person name="Guigo R."/>
            <person name="Gustafson E.A."/>
            <person name="Haerty W."/>
            <person name="Hahn M.W."/>
            <person name="Halligan D.L."/>
            <person name="Halpern A.L."/>
            <person name="Halter G.M."/>
            <person name="Han M.V."/>
            <person name="Heger A."/>
            <person name="Hillier L."/>
            <person name="Hinrichs A.S."/>
            <person name="Holmes I."/>
            <person name="Hoskins R.A."/>
            <person name="Hubisz M.J."/>
            <person name="Hultmark D."/>
            <person name="Huntley M.A."/>
            <person name="Jaffe D.B."/>
            <person name="Jagadeeshan S."/>
            <person name="Jeck W.R."/>
            <person name="Johnson J."/>
            <person name="Jones C.D."/>
            <person name="Jordan W.C."/>
            <person name="Karpen G.H."/>
            <person name="Kataoka E."/>
            <person name="Keightley P.D."/>
            <person name="Kheradpour P."/>
            <person name="Kirkness E.F."/>
            <person name="Koerich L.B."/>
            <person name="Kristiansen K."/>
            <person name="Kudrna D."/>
            <person name="Kulathinal R.J."/>
            <person name="Kumar S."/>
            <person name="Kwok R."/>
            <person name="Lander E."/>
            <person name="Langley C.H."/>
            <person name="Lapoint R."/>
            <person name="Lazzaro B.P."/>
            <person name="Lee S.J."/>
            <person name="Levesque L."/>
            <person name="Li R."/>
            <person name="Lin C.F."/>
            <person name="Lin M.F."/>
            <person name="Lindblad-Toh K."/>
            <person name="Llopart A."/>
            <person name="Long M."/>
            <person name="Low L."/>
            <person name="Lozovsky E."/>
            <person name="Lu J."/>
            <person name="Luo M."/>
            <person name="Machado C.A."/>
            <person name="Makalowski W."/>
            <person name="Marzo M."/>
            <person name="Matsuda M."/>
            <person name="Matzkin L."/>
            <person name="McAllister B."/>
            <person name="McBride C.S."/>
            <person name="McKernan B."/>
            <person name="McKernan K."/>
            <person name="Mendez-Lago M."/>
            <person name="Minx P."/>
            <person name="Mollenhauer M.U."/>
            <person name="Montooth K."/>
            <person name="Mount S.M."/>
            <person name="Mu X."/>
            <person name="Myers E."/>
            <person name="Negre B."/>
            <person name="Newfeld S."/>
            <person name="Nielsen R."/>
            <person name="Noor M.A."/>
            <person name="O'Grady P."/>
            <person name="Pachter L."/>
            <person name="Papaceit M."/>
            <person name="Parisi M.J."/>
            <person name="Parisi M."/>
            <person name="Parts L."/>
            <person name="Pedersen J.S."/>
            <person name="Pesole G."/>
            <person name="Phillippy A.M."/>
            <person name="Ponting C.P."/>
            <person name="Pop M."/>
            <person name="Porcelli D."/>
            <person name="Powell J.R."/>
            <person name="Prohaska S."/>
            <person name="Pruitt K."/>
            <person name="Puig M."/>
            <person name="Quesneville H."/>
            <person name="Ram K.R."/>
            <person name="Rand D."/>
            <person name="Rasmussen M.D."/>
            <person name="Reed L.K."/>
            <person name="Reenan R."/>
            <person name="Reily A."/>
            <person name="Remington K.A."/>
            <person name="Rieger T.T."/>
            <person name="Ritchie M.G."/>
            <person name="Robin C."/>
            <person name="Rogers Y.H."/>
            <person name="Rohde C."/>
            <person name="Rozas J."/>
            <person name="Rubenfield M.J."/>
            <person name="Ruiz A."/>
            <person name="Russo S."/>
            <person name="Salzberg S.L."/>
            <person name="Sanchez-Gracia A."/>
            <person name="Saranga D.J."/>
            <person name="Sato H."/>
            <person name="Schaeffer S.W."/>
            <person name="Schatz M.C."/>
            <person name="Schlenke T."/>
            <person name="Schwartz R."/>
            <person name="Segarra C."/>
            <person name="Singh R.S."/>
            <person name="Sirot L."/>
            <person name="Sirota M."/>
            <person name="Sisneros N.B."/>
            <person name="Smith C.D."/>
            <person name="Smith T.F."/>
            <person name="Spieth J."/>
            <person name="Stage D.E."/>
            <person name="Stark A."/>
            <person name="Stephan W."/>
            <person name="Strausberg R.L."/>
            <person name="Strempel S."/>
            <person name="Sturgill D."/>
            <person name="Sutton G."/>
            <person name="Sutton G.G."/>
            <person name="Tao W."/>
            <person name="Teichmann S."/>
            <person name="Tobari Y.N."/>
            <person name="Tomimura Y."/>
            <person name="Tsolas J.M."/>
            <person name="Valente V.L."/>
            <person name="Venter E."/>
            <person name="Venter J.C."/>
            <person name="Vicario S."/>
            <person name="Vieira F.G."/>
            <person name="Vilella A.J."/>
            <person name="Villasante A."/>
            <person name="Walenz B."/>
            <person name="Wang J."/>
            <person name="Wasserman M."/>
            <person name="Watts T."/>
            <person name="Wilson D."/>
            <person name="Wilson R.K."/>
            <person name="Wing R.A."/>
            <person name="Wolfner M.F."/>
            <person name="Wong A."/>
            <person name="Wong G.K."/>
            <person name="Wu C.I."/>
            <person name="Wu G."/>
            <person name="Yamamoto D."/>
            <person name="Yang H.P."/>
            <person name="Yang S.P."/>
            <person name="Yorke J.A."/>
            <person name="Yoshida K."/>
            <person name="Zdobnov E."/>
            <person name="Zhang P."/>
            <person name="Zhang Y."/>
            <person name="Zimin A.V."/>
            <person name="Baldwin J."/>
            <person name="Abdouelleil A."/>
            <person name="Abdulkadir J."/>
            <person name="Abebe A."/>
            <person name="Abera B."/>
            <person name="Abreu J."/>
            <person name="Acer S.C."/>
            <person name="Aftuck L."/>
            <person name="Alexander A."/>
            <person name="An P."/>
            <person name="Anderson E."/>
            <person name="Anderson S."/>
            <person name="Arachi H."/>
            <person name="Azer M."/>
            <person name="Bachantsang P."/>
            <person name="Barry A."/>
            <person name="Bayul T."/>
            <person name="Berlin A."/>
            <person name="Bessette D."/>
            <person name="Bloom T."/>
            <person name="Blye J."/>
            <person name="Boguslavskiy L."/>
            <person name="Bonnet C."/>
            <person name="Boukhgalter B."/>
            <person name="Bourzgui I."/>
            <person name="Brown A."/>
            <person name="Cahill P."/>
            <person name="Channer S."/>
            <person name="Cheshatsang Y."/>
            <person name="Chuda L."/>
            <person name="Citroen M."/>
            <person name="Collymore A."/>
            <person name="Cooke P."/>
            <person name="Costello M."/>
            <person name="D'Aco K."/>
            <person name="Daza R."/>
            <person name="De Haan G."/>
            <person name="DeGray S."/>
            <person name="DeMaso C."/>
            <person name="Dhargay N."/>
            <person name="Dooley K."/>
            <person name="Dooley E."/>
            <person name="Doricent M."/>
            <person name="Dorje P."/>
            <person name="Dorjee K."/>
            <person name="Dupes A."/>
            <person name="Elong R."/>
            <person name="Falk J."/>
            <person name="Farina A."/>
            <person name="Faro S."/>
            <person name="Ferguson D."/>
            <person name="Fisher S."/>
            <person name="Foley C.D."/>
            <person name="Franke A."/>
            <person name="Friedrich D."/>
            <person name="Gadbois L."/>
            <person name="Gearin G."/>
            <person name="Gearin C.R."/>
            <person name="Giannoukos G."/>
            <person name="Goode T."/>
            <person name="Graham J."/>
            <person name="Grandbois E."/>
            <person name="Grewal S."/>
            <person name="Gyaltsen K."/>
            <person name="Hafez N."/>
            <person name="Hagos B."/>
            <person name="Hall J."/>
            <person name="Henson C."/>
            <person name="Hollinger A."/>
            <person name="Honan T."/>
            <person name="Huard M.D."/>
            <person name="Hughes L."/>
            <person name="Hurhula B."/>
            <person name="Husby M.E."/>
            <person name="Kamat A."/>
            <person name="Kanga B."/>
            <person name="Kashin S."/>
            <person name="Khazanovich D."/>
            <person name="Kisner P."/>
            <person name="Lance K."/>
            <person name="Lara M."/>
            <person name="Lee W."/>
            <person name="Lennon N."/>
            <person name="Letendre F."/>
            <person name="LeVine R."/>
            <person name="Lipovsky A."/>
            <person name="Liu X."/>
            <person name="Liu J."/>
            <person name="Liu S."/>
            <person name="Lokyitsang T."/>
            <person name="Lokyitsang Y."/>
            <person name="Lubonja R."/>
            <person name="Lui A."/>
            <person name="MacDonald P."/>
            <person name="Magnisalis V."/>
            <person name="Maru K."/>
            <person name="Matthews C."/>
            <person name="McCusker W."/>
            <person name="McDonough S."/>
            <person name="Mehta T."/>
            <person name="Meldrim J."/>
            <person name="Meneus L."/>
            <person name="Mihai O."/>
            <person name="Mihalev A."/>
            <person name="Mihova T."/>
            <person name="Mittelman R."/>
            <person name="Mlenga V."/>
            <person name="Montmayeur A."/>
            <person name="Mulrain L."/>
            <person name="Navidi A."/>
            <person name="Naylor J."/>
            <person name="Negash T."/>
            <person name="Nguyen T."/>
            <person name="Nguyen N."/>
            <person name="Nicol R."/>
            <person name="Norbu C."/>
            <person name="Norbu N."/>
            <person name="Novod N."/>
            <person name="O'Neill B."/>
            <person name="Osman S."/>
            <person name="Markiewicz E."/>
            <person name="Oyono O.L."/>
            <person name="Patti C."/>
            <person name="Phunkhang P."/>
            <person name="Pierre F."/>
            <person name="Priest M."/>
            <person name="Raghuraman S."/>
            <person name="Rege F."/>
            <person name="Reyes R."/>
            <person name="Rise C."/>
            <person name="Rogov P."/>
            <person name="Ross K."/>
            <person name="Ryan E."/>
            <person name="Settipalli S."/>
            <person name="Shea T."/>
            <person name="Sherpa N."/>
            <person name="Shi L."/>
            <person name="Shih D."/>
            <person name="Sparrow T."/>
            <person name="Spaulding J."/>
            <person name="Stalker J."/>
            <person name="Stange-Thomann N."/>
            <person name="Stavropoulos S."/>
            <person name="Stone C."/>
            <person name="Strader C."/>
            <person name="Tesfaye S."/>
            <person name="Thomson T."/>
            <person name="Thoulutsang Y."/>
            <person name="Thoulutsang D."/>
            <person name="Topham K."/>
            <person name="Topping I."/>
            <person name="Tsamla T."/>
            <person name="Vassiliev H."/>
            <person name="Vo A."/>
            <person name="Wangchuk T."/>
            <person name="Wangdi T."/>
            <person name="Weiand M."/>
            <person name="Wilkinson J."/>
            <person name="Wilson A."/>
            <person name="Yadav S."/>
            <person name="Young G."/>
            <person name="Yu Q."/>
            <person name="Zembek L."/>
            <person name="Zhong D."/>
            <person name="Zimmer A."/>
            <person name="Zwirko Z."/>
            <person name="Jaffe D.B."/>
            <person name="Alvarez P."/>
            <person name="Brockman W."/>
            <person name="Butler J."/>
            <person name="Chin C."/>
            <person name="Gnerre S."/>
            <person name="Grabherr M."/>
            <person name="Kleber M."/>
            <person name="Mauceli E."/>
            <person name="MacCallum I."/>
        </authorList>
    </citation>
    <scope>NUCLEOTIDE SEQUENCE [LARGE SCALE GENOMIC DNA]</scope>
    <source>
        <strain evidence="8">Tai18E2 / Tucson 14021-0261.01</strain>
    </source>
</reference>
<dbReference type="GO" id="GO:0050913">
    <property type="term" value="P:sensory perception of bitter taste"/>
    <property type="evidence" value="ECO:0007669"/>
    <property type="project" value="EnsemblMetazoa"/>
</dbReference>
<gene>
    <name evidence="7" type="primary">Dyak\GE11604</name>
    <name evidence="7" type="synonym">dyak_GLEANR_11921</name>
    <name evidence="7" type="synonym">GE11604</name>
    <name evidence="7" type="ORF">Dyak_GE11604</name>
</gene>
<feature type="transmembrane region" description="Helical" evidence="6">
    <location>
        <begin position="40"/>
        <end position="57"/>
    </location>
</feature>
<feature type="transmembrane region" description="Helical" evidence="6">
    <location>
        <begin position="161"/>
        <end position="184"/>
    </location>
</feature>
<feature type="transmembrane region" description="Helical" evidence="6">
    <location>
        <begin position="77"/>
        <end position="99"/>
    </location>
</feature>
<dbReference type="OMA" id="TIYFAFC"/>
<feature type="transmembrane region" description="Helical" evidence="6">
    <location>
        <begin position="6"/>
        <end position="28"/>
    </location>
</feature>
<evidence type="ECO:0000256" key="1">
    <source>
        <dbReference type="ARBA" id="ARBA00004651"/>
    </source>
</evidence>
<dbReference type="InterPro" id="IPR013604">
    <property type="entry name" value="7TM_chemorcpt"/>
</dbReference>
<dbReference type="HOGENOM" id="CLU_058694_0_0_1"/>
<sequence>MVDLVRAILLFAYCYGLFVGVFNFEVDWLTGVANASRRTTIYAAVHNTSLITLLIWLCLRQNSLISELGTARYLHEYFFLVMSAVRIFAVLLSLLTRWYQRRRFIRMWNQILALVRDRPQVIRGRWYRRSIILKFVSCLLSDTLHTISDVSAQRKRITADLIIKFSLLATLTTIFNVIVCQYYVAMVQVIGLYKILLQDLRCLVREAECTCSMRNRRGGVYSIKCCSLADQLDLIAERHYTLRNRLDEMSELFQIQSLSMSLVYFFSTMGSIYFSLCSILYDSTGFGSTYWGLLLIVLSTASFYMDNWVSVNIGFYIRDQQDELVRVLSERTLFSRELDNRLEAAFENFQLQLASNRNEFYVMGLFKMERSRLIAMLSSVITHSMVLVQWEIQNKGS</sequence>
<dbReference type="KEGG" id="dya:Dyak_GE11604"/>
<keyword evidence="8" id="KW-1185">Reference proteome</keyword>
<dbReference type="OrthoDB" id="7883080at2759"/>
<keyword evidence="5 6" id="KW-0472">Membrane</keyword>
<keyword evidence="3 6" id="KW-0812">Transmembrane</keyword>
<keyword evidence="6" id="KW-0675">Receptor</keyword>
<evidence type="ECO:0000313" key="8">
    <source>
        <dbReference type="Proteomes" id="UP000002282"/>
    </source>
</evidence>
<feature type="transmembrane region" description="Helical" evidence="6">
    <location>
        <begin position="288"/>
        <end position="305"/>
    </location>
</feature>
<comment type="subcellular location">
    <subcellularLocation>
        <location evidence="1 6">Cell membrane</location>
        <topology evidence="1 6">Multi-pass membrane protein</topology>
    </subcellularLocation>
</comment>
<organism evidence="7 8">
    <name type="scientific">Drosophila yakuba</name>
    <name type="common">Fruit fly</name>
    <dbReference type="NCBI Taxonomy" id="7245"/>
    <lineage>
        <taxon>Eukaryota</taxon>
        <taxon>Metazoa</taxon>
        <taxon>Ecdysozoa</taxon>
        <taxon>Arthropoda</taxon>
        <taxon>Hexapoda</taxon>
        <taxon>Insecta</taxon>
        <taxon>Pterygota</taxon>
        <taxon>Neoptera</taxon>
        <taxon>Endopterygota</taxon>
        <taxon>Diptera</taxon>
        <taxon>Brachycera</taxon>
        <taxon>Muscomorpha</taxon>
        <taxon>Ephydroidea</taxon>
        <taxon>Drosophilidae</taxon>
        <taxon>Drosophila</taxon>
        <taxon>Sophophora</taxon>
    </lineage>
</organism>